<dbReference type="PROSITE" id="PS50975">
    <property type="entry name" value="ATP_GRASP"/>
    <property type="match status" value="1"/>
</dbReference>
<feature type="domain" description="ATP-grasp" evidence="2">
    <location>
        <begin position="117"/>
        <end position="301"/>
    </location>
</feature>
<accession>A0A1M5B3C4</accession>
<evidence type="ECO:0000259" key="2">
    <source>
        <dbReference type="PROSITE" id="PS50975"/>
    </source>
</evidence>
<evidence type="ECO:0000313" key="4">
    <source>
        <dbReference type="Proteomes" id="UP000184436"/>
    </source>
</evidence>
<dbReference type="OrthoDB" id="783569at2"/>
<organism evidence="3 4">
    <name type="scientific">Bacteroides faecichinchillae</name>
    <dbReference type="NCBI Taxonomy" id="871325"/>
    <lineage>
        <taxon>Bacteria</taxon>
        <taxon>Pseudomonadati</taxon>
        <taxon>Bacteroidota</taxon>
        <taxon>Bacteroidia</taxon>
        <taxon>Bacteroidales</taxon>
        <taxon>Bacteroidaceae</taxon>
        <taxon>Bacteroides</taxon>
    </lineage>
</organism>
<dbReference type="InterPro" id="IPR005479">
    <property type="entry name" value="CPAse_ATP-bd"/>
</dbReference>
<dbReference type="SUPFAM" id="SSF56059">
    <property type="entry name" value="Glutathione synthetase ATP-binding domain-like"/>
    <property type="match status" value="1"/>
</dbReference>
<gene>
    <name evidence="3" type="ORF">SAMN05444349_11753</name>
</gene>
<dbReference type="GO" id="GO:0005524">
    <property type="term" value="F:ATP binding"/>
    <property type="evidence" value="ECO:0007669"/>
    <property type="project" value="UniProtKB-UniRule"/>
</dbReference>
<keyword evidence="1" id="KW-0547">Nucleotide-binding</keyword>
<name>A0A1M5B3C4_9BACE</name>
<keyword evidence="1" id="KW-0067">ATP-binding</keyword>
<reference evidence="3 4" key="1">
    <citation type="submission" date="2016-11" db="EMBL/GenBank/DDBJ databases">
        <authorList>
            <person name="Jaros S."/>
            <person name="Januszkiewicz K."/>
            <person name="Wedrychowicz H."/>
        </authorList>
    </citation>
    <scope>NUCLEOTIDE SEQUENCE [LARGE SCALE GENOMIC DNA]</scope>
    <source>
        <strain evidence="3 4">DSM 26883</strain>
    </source>
</reference>
<sequence>MKKVVIIGDSTHNTLSAVRSFGEGGIDQTLLLVCHEDNCFVRYSKYLKHGNLYVLNELDACLPVLEQLASEVGQLLMTTFDAAAEWVDQREQLLSQWFLTPCRGKQIGRLFNKEAQCELAKSCGLTVPYSVVYHRGDALPADLPYPVITKPLVSSEGEKSDIHICQTAGELLEALALESRSEYLIIQEFIQKEFEIDAVGVSTDEVVVMGGAIHKYRHWPRLVGAGAFGLFDCMERFNVDTEAVSRFIRKAGYHGPFSVEFLHTKEGKNYFMEVNFRNEGLAYASTCAGVNLHALYADSTKRINWDKFRPTYMMNYSIDLLYVKEGDITLGHWLKDFLKTRCFINVCLTDLGPTLAYYKHKISKKNESIGMYSVPADRWY</sequence>
<dbReference type="AlphaFoldDB" id="A0A1M5B3C4"/>
<dbReference type="GO" id="GO:0016874">
    <property type="term" value="F:ligase activity"/>
    <property type="evidence" value="ECO:0007669"/>
    <property type="project" value="UniProtKB-KW"/>
</dbReference>
<dbReference type="Gene3D" id="3.30.470.20">
    <property type="entry name" value="ATP-grasp fold, B domain"/>
    <property type="match status" value="1"/>
</dbReference>
<dbReference type="InterPro" id="IPR011761">
    <property type="entry name" value="ATP-grasp"/>
</dbReference>
<dbReference type="GO" id="GO:0046872">
    <property type="term" value="F:metal ion binding"/>
    <property type="evidence" value="ECO:0007669"/>
    <property type="project" value="InterPro"/>
</dbReference>
<dbReference type="Pfam" id="PF02786">
    <property type="entry name" value="CPSase_L_D2"/>
    <property type="match status" value="1"/>
</dbReference>
<evidence type="ECO:0000256" key="1">
    <source>
        <dbReference type="PROSITE-ProRule" id="PRU00409"/>
    </source>
</evidence>
<dbReference type="STRING" id="871325.SAMN05444349_11753"/>
<dbReference type="Proteomes" id="UP000184436">
    <property type="component" value="Unassembled WGS sequence"/>
</dbReference>
<evidence type="ECO:0000313" key="3">
    <source>
        <dbReference type="EMBL" id="SHF37014.1"/>
    </source>
</evidence>
<keyword evidence="3" id="KW-0436">Ligase</keyword>
<dbReference type="EMBL" id="FQVD01000017">
    <property type="protein sequence ID" value="SHF37014.1"/>
    <property type="molecule type" value="Genomic_DNA"/>
</dbReference>
<keyword evidence="4" id="KW-1185">Reference proteome</keyword>
<proteinExistence type="predicted"/>
<protein>
    <submittedName>
        <fullName evidence="3">Predicted ATP-dependent carboligase, ATP-grasp superfamily</fullName>
    </submittedName>
</protein>